<dbReference type="SUPFAM" id="SSF57184">
    <property type="entry name" value="Growth factor receptor domain"/>
    <property type="match status" value="1"/>
</dbReference>
<dbReference type="InterPro" id="IPR052235">
    <property type="entry name" value="Nephronectin_domain"/>
</dbReference>
<keyword evidence="3 9" id="KW-0732">Signal</keyword>
<dbReference type="InterPro" id="IPR049883">
    <property type="entry name" value="NOTCH1_EGF-like"/>
</dbReference>
<reference evidence="13" key="2">
    <citation type="submission" date="2019-02" db="EMBL/GenBank/DDBJ databases">
        <title>Opniocepnalus argus Var Kimnra genome.</title>
        <authorList>
            <person name="Zhou C."/>
            <person name="Xiao S."/>
        </authorList>
    </citation>
    <scope>NUCLEOTIDE SEQUENCE [LARGE SCALE GENOMIC DNA]</scope>
</reference>
<dbReference type="InterPro" id="IPR001881">
    <property type="entry name" value="EGF-like_Ca-bd_dom"/>
</dbReference>
<dbReference type="Pfam" id="PF00629">
    <property type="entry name" value="MAM"/>
    <property type="match status" value="1"/>
</dbReference>
<sequence length="660" mass="71607">MLNRVLVLLSWLCMRSQGQLLDHERRTDHVLSSGLCRYGNSVECCWGWRQMDRGRCQPYCEQGCKHGECVGPDRCKCHPGYTSKACNQDLNECGLKPRPCKHRCMNTLGSYKCYCLDGYTLQADGSCRNTRTCYHANCQYGCEVIKGLVRCTCPSPGLQLGPDRRTCVDINECISGGGGCPHRRKCVNTFGSFVCKCHLGFKLTYINGRYTCIDKDTRSFCSLNPTSPKCRCEDGNCKAPPKVTLDPYRPRTTLPTSTTTPKTPATTTTPSTTATTIIPATTITPKTTPATTTKVETATSATTTTPAATTTPATTTPSTTATATIPATTTTPKTTPATTTKVAIETSATTTTLATTTTPAATTTPATTTPSTTAITTIPASTTTPGTTTTSATTTTPKTTPATTTTPALPLQTTTSASTTTPPPLTTTTPDTTTQTTPTTTTTSSVSPTTTMLTTVSLVTTTMNNMINKDVTQKQRGDVHIPRHHSYNQLWEFDIELGNTDDYARDDSKVGVLHCTFDHGVCDWMSDREGDVHWETTHNSEGHSYLSVPELKAGQRSIRGARLGVQIAPPWSQGDVCFSFSHWLTGNHVGVLQLFVRTKGRGQRYSAAIWSRTIGYGWRQTQVTLTTYSVDKVLLKAERRRGHRGQIAVDDITLRQGACR</sequence>
<evidence type="ECO:0000256" key="1">
    <source>
        <dbReference type="ARBA" id="ARBA00009738"/>
    </source>
</evidence>
<dbReference type="InterPro" id="IPR009030">
    <property type="entry name" value="Growth_fac_rcpt_cys_sf"/>
</dbReference>
<dbReference type="Pfam" id="PF07645">
    <property type="entry name" value="EGF_CA"/>
    <property type="match status" value="2"/>
</dbReference>
<evidence type="ECO:0000256" key="4">
    <source>
        <dbReference type="ARBA" id="ARBA00022737"/>
    </source>
</evidence>
<evidence type="ECO:0000256" key="8">
    <source>
        <dbReference type="SAM" id="MobiDB-lite"/>
    </source>
</evidence>
<feature type="compositionally biased region" description="Low complexity" evidence="8">
    <location>
        <begin position="252"/>
        <end position="272"/>
    </location>
</feature>
<keyword evidence="2 7" id="KW-0245">EGF-like domain</keyword>
<accession>A0A6G1Q6Z5</accession>
<feature type="region of interest" description="Disordered" evidence="8">
    <location>
        <begin position="284"/>
        <end position="338"/>
    </location>
</feature>
<feature type="signal peptide" evidence="9">
    <location>
        <begin position="1"/>
        <end position="18"/>
    </location>
</feature>
<keyword evidence="6" id="KW-1015">Disulfide bond</keyword>
<evidence type="ECO:0000256" key="5">
    <source>
        <dbReference type="ARBA" id="ARBA00022889"/>
    </source>
</evidence>
<evidence type="ECO:0000256" key="6">
    <source>
        <dbReference type="ARBA" id="ARBA00023157"/>
    </source>
</evidence>
<feature type="chain" id="PRO_5026281059" evidence="9">
    <location>
        <begin position="19"/>
        <end position="660"/>
    </location>
</feature>
<keyword evidence="5" id="KW-0130">Cell adhesion</keyword>
<evidence type="ECO:0000256" key="7">
    <source>
        <dbReference type="PROSITE-ProRule" id="PRU00076"/>
    </source>
</evidence>
<dbReference type="GO" id="GO:0016020">
    <property type="term" value="C:membrane"/>
    <property type="evidence" value="ECO:0007669"/>
    <property type="project" value="InterPro"/>
</dbReference>
<evidence type="ECO:0000256" key="2">
    <source>
        <dbReference type="ARBA" id="ARBA00022536"/>
    </source>
</evidence>
<dbReference type="PROSITE" id="PS50060">
    <property type="entry name" value="MAM_2"/>
    <property type="match status" value="1"/>
</dbReference>
<comment type="similarity">
    <text evidence="1">Belongs to the nephronectin family.</text>
</comment>
<feature type="domain" description="MAM" evidence="11">
    <location>
        <begin position="513"/>
        <end position="660"/>
    </location>
</feature>
<dbReference type="AlphaFoldDB" id="A0A6G1Q6Z5"/>
<dbReference type="GO" id="GO:0005509">
    <property type="term" value="F:calcium ion binding"/>
    <property type="evidence" value="ECO:0007669"/>
    <property type="project" value="InterPro"/>
</dbReference>
<protein>
    <submittedName>
        <fullName evidence="12">Epidermal growth factor-like protein 6</fullName>
    </submittedName>
</protein>
<feature type="region of interest" description="Disordered" evidence="8">
    <location>
        <begin position="354"/>
        <end position="448"/>
    </location>
</feature>
<dbReference type="SMART" id="SM00137">
    <property type="entry name" value="MAM"/>
    <property type="match status" value="1"/>
</dbReference>
<dbReference type="InterPro" id="IPR013320">
    <property type="entry name" value="ConA-like_dom_sf"/>
</dbReference>
<evidence type="ECO:0000256" key="3">
    <source>
        <dbReference type="ARBA" id="ARBA00022729"/>
    </source>
</evidence>
<dbReference type="CDD" id="cd00054">
    <property type="entry name" value="EGF_CA"/>
    <property type="match status" value="2"/>
</dbReference>
<comment type="caution">
    <text evidence="7">Lacks conserved residue(s) required for the propagation of feature annotation.</text>
</comment>
<dbReference type="Gene3D" id="2.10.25.10">
    <property type="entry name" value="Laminin"/>
    <property type="match status" value="4"/>
</dbReference>
<dbReference type="EMBL" id="CM015724">
    <property type="protein sequence ID" value="KAF3698199.1"/>
    <property type="molecule type" value="Genomic_DNA"/>
</dbReference>
<proteinExistence type="inferred from homology"/>
<feature type="domain" description="EGF-like" evidence="10">
    <location>
        <begin position="89"/>
        <end position="122"/>
    </location>
</feature>
<dbReference type="InterPro" id="IPR000998">
    <property type="entry name" value="MAM_dom"/>
</dbReference>
<dbReference type="SMART" id="SM00181">
    <property type="entry name" value="EGF"/>
    <property type="match status" value="4"/>
</dbReference>
<gene>
    <name evidence="12" type="ORF">EXN66_Car013880</name>
</gene>
<evidence type="ECO:0000259" key="10">
    <source>
        <dbReference type="PROSITE" id="PS50026"/>
    </source>
</evidence>
<keyword evidence="13" id="KW-1185">Reference proteome</keyword>
<dbReference type="GO" id="GO:0007155">
    <property type="term" value="P:cell adhesion"/>
    <property type="evidence" value="ECO:0007669"/>
    <property type="project" value="UniProtKB-KW"/>
</dbReference>
<dbReference type="InterPro" id="IPR000152">
    <property type="entry name" value="EGF-type_Asp/Asn_hydroxyl_site"/>
</dbReference>
<dbReference type="GO" id="GO:0005576">
    <property type="term" value="C:extracellular region"/>
    <property type="evidence" value="ECO:0007669"/>
    <property type="project" value="UniProtKB-SubCell"/>
</dbReference>
<dbReference type="Proteomes" id="UP000503349">
    <property type="component" value="Chromosome 13"/>
</dbReference>
<name>A0A6G1Q6Z5_CHAAH</name>
<evidence type="ECO:0000313" key="13">
    <source>
        <dbReference type="Proteomes" id="UP000503349"/>
    </source>
</evidence>
<dbReference type="CDD" id="cd06263">
    <property type="entry name" value="MAM"/>
    <property type="match status" value="1"/>
</dbReference>
<dbReference type="PROSITE" id="PS00010">
    <property type="entry name" value="ASX_HYDROXYL"/>
    <property type="match status" value="2"/>
</dbReference>
<dbReference type="PROSITE" id="PS01187">
    <property type="entry name" value="EGF_CA"/>
    <property type="match status" value="2"/>
</dbReference>
<feature type="region of interest" description="Disordered" evidence="8">
    <location>
        <begin position="243"/>
        <end position="272"/>
    </location>
</feature>
<organism evidence="12 13">
    <name type="scientific">Channa argus</name>
    <name type="common">Northern snakehead</name>
    <name type="synonym">Ophicephalus argus</name>
    <dbReference type="NCBI Taxonomy" id="215402"/>
    <lineage>
        <taxon>Eukaryota</taxon>
        <taxon>Metazoa</taxon>
        <taxon>Chordata</taxon>
        <taxon>Craniata</taxon>
        <taxon>Vertebrata</taxon>
        <taxon>Euteleostomi</taxon>
        <taxon>Actinopterygii</taxon>
        <taxon>Neopterygii</taxon>
        <taxon>Teleostei</taxon>
        <taxon>Neoteleostei</taxon>
        <taxon>Acanthomorphata</taxon>
        <taxon>Anabantaria</taxon>
        <taxon>Anabantiformes</taxon>
        <taxon>Channoidei</taxon>
        <taxon>Channidae</taxon>
        <taxon>Channa</taxon>
    </lineage>
</organism>
<dbReference type="Gene3D" id="2.60.120.200">
    <property type="match status" value="1"/>
</dbReference>
<feature type="domain" description="EGF-like" evidence="10">
    <location>
        <begin position="169"/>
        <end position="207"/>
    </location>
</feature>
<dbReference type="PROSITE" id="PS50026">
    <property type="entry name" value="EGF_3"/>
    <property type="match status" value="2"/>
</dbReference>
<dbReference type="PANTHER" id="PTHR24050">
    <property type="entry name" value="PA14 DOMAIN-CONTAINING PROTEIN"/>
    <property type="match status" value="1"/>
</dbReference>
<dbReference type="InterPro" id="IPR018097">
    <property type="entry name" value="EGF_Ca-bd_CS"/>
</dbReference>
<dbReference type="InterPro" id="IPR000742">
    <property type="entry name" value="EGF"/>
</dbReference>
<evidence type="ECO:0000313" key="12">
    <source>
        <dbReference type="EMBL" id="KAF3698199.1"/>
    </source>
</evidence>
<evidence type="ECO:0000259" key="11">
    <source>
        <dbReference type="PROSITE" id="PS50060"/>
    </source>
</evidence>
<dbReference type="PROSITE" id="PS01186">
    <property type="entry name" value="EGF_2"/>
    <property type="match status" value="1"/>
</dbReference>
<reference evidence="12 13" key="1">
    <citation type="submission" date="2019-02" db="EMBL/GenBank/DDBJ databases">
        <title>Opniocepnalus argus genome.</title>
        <authorList>
            <person name="Zhou C."/>
            <person name="Xiao S."/>
        </authorList>
    </citation>
    <scope>NUCLEOTIDE SEQUENCE [LARGE SCALE GENOMIC DNA]</scope>
    <source>
        <strain evidence="12">OARG1902GOOAL</strain>
        <tissue evidence="12">Muscle</tissue>
    </source>
</reference>
<dbReference type="SMART" id="SM00179">
    <property type="entry name" value="EGF_CA"/>
    <property type="match status" value="2"/>
</dbReference>
<dbReference type="PANTHER" id="PTHR24050:SF19">
    <property type="entry name" value="NEPHRONECTIN"/>
    <property type="match status" value="1"/>
</dbReference>
<dbReference type="SUPFAM" id="SSF49899">
    <property type="entry name" value="Concanavalin A-like lectins/glucanases"/>
    <property type="match status" value="1"/>
</dbReference>
<evidence type="ECO:0000256" key="9">
    <source>
        <dbReference type="SAM" id="SignalP"/>
    </source>
</evidence>
<keyword evidence="4" id="KW-0677">Repeat</keyword>